<proteinExistence type="predicted"/>
<evidence type="ECO:0000313" key="2">
    <source>
        <dbReference type="Proteomes" id="UP000830395"/>
    </source>
</evidence>
<reference evidence="1" key="1">
    <citation type="submission" date="2020-02" db="EMBL/GenBank/DDBJ databases">
        <title>Genome sequencing of the panga catfish, Pangasius djambal.</title>
        <authorList>
            <person name="Wen M."/>
            <person name="Zahm M."/>
            <person name="Roques C."/>
            <person name="Cabau C."/>
            <person name="Klopp C."/>
            <person name="Donnadieu C."/>
            <person name="Jouanno E."/>
            <person name="Avarre J.-C."/>
            <person name="Campet M."/>
            <person name="Ha T."/>
            <person name="Dugue R."/>
            <person name="Lampietro C."/>
            <person name="Louis A."/>
            <person name="Herpin A."/>
            <person name="Echchiki A."/>
            <person name="Berthelot C."/>
            <person name="Parey E."/>
            <person name="Roest-Crollius H."/>
            <person name="Braasch I."/>
            <person name="Postlethwait J.H."/>
            <person name="Bobe J."/>
            <person name="Montfort J."/>
            <person name="Bouchez O."/>
            <person name="Begum T."/>
            <person name="Schartl M."/>
            <person name="Gustiano R."/>
            <person name="Guiguen Y."/>
        </authorList>
    </citation>
    <scope>NUCLEOTIDE SEQUENCE</scope>
    <source>
        <strain evidence="1">Pdj_M5554</strain>
    </source>
</reference>
<dbReference type="EMBL" id="CM040983">
    <property type="protein sequence ID" value="MCJ8735626.1"/>
    <property type="molecule type" value="Genomic_DNA"/>
</dbReference>
<accession>A0ACC5YKP6</accession>
<gene>
    <name evidence="1" type="ORF">PDJAM_G00249300</name>
</gene>
<protein>
    <submittedName>
        <fullName evidence="1">Uncharacterized protein</fullName>
    </submittedName>
</protein>
<organism evidence="1 2">
    <name type="scientific">Pangasius djambal</name>
    <dbReference type="NCBI Taxonomy" id="1691987"/>
    <lineage>
        <taxon>Eukaryota</taxon>
        <taxon>Metazoa</taxon>
        <taxon>Chordata</taxon>
        <taxon>Craniata</taxon>
        <taxon>Vertebrata</taxon>
        <taxon>Euteleostomi</taxon>
        <taxon>Actinopterygii</taxon>
        <taxon>Neopterygii</taxon>
        <taxon>Teleostei</taxon>
        <taxon>Ostariophysi</taxon>
        <taxon>Siluriformes</taxon>
        <taxon>Pangasiidae</taxon>
        <taxon>Pangasius</taxon>
    </lineage>
</organism>
<name>A0ACC5YKP6_9TELE</name>
<evidence type="ECO:0000313" key="1">
    <source>
        <dbReference type="EMBL" id="MCJ8735626.1"/>
    </source>
</evidence>
<comment type="caution">
    <text evidence="1">The sequence shown here is derived from an EMBL/GenBank/DDBJ whole genome shotgun (WGS) entry which is preliminary data.</text>
</comment>
<sequence length="1050" mass="113242">MERGHNPVKRGISWTGHGTTTHGTMISCEENTDRSGTDSWEKEKHSWVKAKPLLTSSTGRPVRKTNLGRSASLSEKELKEARTRSQIIAAQLTVPSNPNSRGVQLFNRRRERVNAFTLVSVAGGGEGSHQESHNEPDSPSPSTLTWNRECSTDSQFKDLKHKRSETQLRWPTVVTHSKAHKMEEAGEVPCEVGDSVQERHFLPVNDKDEEIPEHEEAGKDVTSSGDNSPAVPNPNQEHVQEVQLNGAYESPLEALKAIPNGSHSTETNSKADGSASKQSSFTNRTARPFFSPVTVNSTGASSLSPDIPLAPSYSTPPLPAQYEPPATAYSGQEPPTFVKPGFVVSSRQVFSPPPPAPSYPTPPLPGYTSLPPSIPSDPPPPSAMSPPPSPAYYTPLTTPSSTYVPQLLADRRSVAPICTGILNEGRSRRSSRKPMFTFQEKPKLSPNPELLSLVQGADEKKRGRGQAETPQEEEQLALGAEASNFLVKDESGVEEALVPEWASTLKSSRTRARAEHKPEQALTNASGKGAELFAKRQTRMEKYVHENAEGLRSLSPTTSLPPSWVYPSNMPGRVKAMINASNITAEIDSKTLQSQHATQKKNVPAKAPVPAPVLENPTLENGCSRVEMELSRHQPYQLNSSLFILNPTRDPISTLPKAAPPPKPVVMGSSYSKQTSLAATPIPTQYDSHAYRSAHCFSPPMMPLESVSRGGTTPVSGLAPERVTSSRSIIQAPKPTFSTKKAGITPQAKEDSPVAPQCNSPSSPTPWTPNLSRRLSSTDRSPGAVWSPSSQRSSLVTSPPPRTMHNPINSVPSSPSPRSIHNTMTCSPNSGPIHNPVTSSITPQSVQSPISPPPTPRPFHNPVTSSPTPQSISSSPTPKPFKSSVSIISLSRPTNNRTATTPVSPPWETRCQSPIPLQDTKANHRLLAKNIINAAKRKNSLSPGALSGHGLLMSPVSSTILPFETKPPSPFQSRSLGAQSPTFTSPPATPTQMVRSPLRLYTTRSLTDSDASLESEDSGMRSPGVRSHNTCPRGWSGSLRLKRGGMSEDL</sequence>
<keyword evidence="2" id="KW-1185">Reference proteome</keyword>
<dbReference type="Proteomes" id="UP000830395">
    <property type="component" value="Chromosome 9"/>
</dbReference>